<dbReference type="GO" id="GO:0005840">
    <property type="term" value="C:ribosome"/>
    <property type="evidence" value="ECO:0007669"/>
    <property type="project" value="InterPro"/>
</dbReference>
<dbReference type="EMBL" id="KN831789">
    <property type="protein sequence ID" value="KIM38752.1"/>
    <property type="molecule type" value="Genomic_DNA"/>
</dbReference>
<keyword evidence="2" id="KW-1185">Reference proteome</keyword>
<dbReference type="GO" id="GO:0003735">
    <property type="term" value="F:structural constituent of ribosome"/>
    <property type="evidence" value="ECO:0007669"/>
    <property type="project" value="InterPro"/>
</dbReference>
<evidence type="ECO:0000313" key="1">
    <source>
        <dbReference type="EMBL" id="KIM38752.1"/>
    </source>
</evidence>
<name>A0A0C2YCL8_HEBCY</name>
<dbReference type="PROSITE" id="PS01108">
    <property type="entry name" value="RIBOSOMAL_L24"/>
    <property type="match status" value="1"/>
</dbReference>
<reference evidence="2" key="2">
    <citation type="submission" date="2015-01" db="EMBL/GenBank/DDBJ databases">
        <title>Evolutionary Origins and Diversification of the Mycorrhizal Mutualists.</title>
        <authorList>
            <consortium name="DOE Joint Genome Institute"/>
            <consortium name="Mycorrhizal Genomics Consortium"/>
            <person name="Kohler A."/>
            <person name="Kuo A."/>
            <person name="Nagy L.G."/>
            <person name="Floudas D."/>
            <person name="Copeland A."/>
            <person name="Barry K.W."/>
            <person name="Cichocki N."/>
            <person name="Veneault-Fourrey C."/>
            <person name="LaButti K."/>
            <person name="Lindquist E.A."/>
            <person name="Lipzen A."/>
            <person name="Lundell T."/>
            <person name="Morin E."/>
            <person name="Murat C."/>
            <person name="Riley R."/>
            <person name="Ohm R."/>
            <person name="Sun H."/>
            <person name="Tunlid A."/>
            <person name="Henrissat B."/>
            <person name="Grigoriev I.V."/>
            <person name="Hibbett D.S."/>
            <person name="Martin F."/>
        </authorList>
    </citation>
    <scope>NUCLEOTIDE SEQUENCE [LARGE SCALE GENOMIC DNA]</scope>
    <source>
        <strain evidence="2">h7</strain>
    </source>
</reference>
<feature type="non-terminal residue" evidence="1">
    <location>
        <position position="111"/>
    </location>
</feature>
<dbReference type="Proteomes" id="UP000053424">
    <property type="component" value="Unassembled WGS sequence"/>
</dbReference>
<feature type="non-terminal residue" evidence="1">
    <location>
        <position position="1"/>
    </location>
</feature>
<dbReference type="GO" id="GO:0006412">
    <property type="term" value="P:translation"/>
    <property type="evidence" value="ECO:0007669"/>
    <property type="project" value="InterPro"/>
</dbReference>
<dbReference type="OrthoDB" id="3057978at2759"/>
<sequence>IPTGKELDSFIGCEALLPETLVKTRSRMESTKVTLDDRVKVLCGTFRGLLGKVVGLTAEEAEVHLPSQDLTERMRIWELAREFRVDDRVRARIANSESGVEIVRVGWVTKV</sequence>
<proteinExistence type="predicted"/>
<organism evidence="1 2">
    <name type="scientific">Hebeloma cylindrosporum</name>
    <dbReference type="NCBI Taxonomy" id="76867"/>
    <lineage>
        <taxon>Eukaryota</taxon>
        <taxon>Fungi</taxon>
        <taxon>Dikarya</taxon>
        <taxon>Basidiomycota</taxon>
        <taxon>Agaricomycotina</taxon>
        <taxon>Agaricomycetes</taxon>
        <taxon>Agaricomycetidae</taxon>
        <taxon>Agaricales</taxon>
        <taxon>Agaricineae</taxon>
        <taxon>Hymenogastraceae</taxon>
        <taxon>Hebeloma</taxon>
    </lineage>
</organism>
<dbReference type="HOGENOM" id="CLU_145556_0_0_1"/>
<dbReference type="InterPro" id="IPR005825">
    <property type="entry name" value="Ribosomal_uL24_CS"/>
</dbReference>
<evidence type="ECO:0000313" key="2">
    <source>
        <dbReference type="Proteomes" id="UP000053424"/>
    </source>
</evidence>
<accession>A0A0C2YCL8</accession>
<reference evidence="1 2" key="1">
    <citation type="submission" date="2014-04" db="EMBL/GenBank/DDBJ databases">
        <authorList>
            <consortium name="DOE Joint Genome Institute"/>
            <person name="Kuo A."/>
            <person name="Gay G."/>
            <person name="Dore J."/>
            <person name="Kohler A."/>
            <person name="Nagy L.G."/>
            <person name="Floudas D."/>
            <person name="Copeland A."/>
            <person name="Barry K.W."/>
            <person name="Cichocki N."/>
            <person name="Veneault-Fourrey C."/>
            <person name="LaButti K."/>
            <person name="Lindquist E.A."/>
            <person name="Lipzen A."/>
            <person name="Lundell T."/>
            <person name="Morin E."/>
            <person name="Murat C."/>
            <person name="Sun H."/>
            <person name="Tunlid A."/>
            <person name="Henrissat B."/>
            <person name="Grigoriev I.V."/>
            <person name="Hibbett D.S."/>
            <person name="Martin F."/>
            <person name="Nordberg H.P."/>
            <person name="Cantor M.N."/>
            <person name="Hua S.X."/>
        </authorList>
    </citation>
    <scope>NUCLEOTIDE SEQUENCE [LARGE SCALE GENOMIC DNA]</scope>
    <source>
        <strain evidence="2">h7</strain>
    </source>
</reference>
<protein>
    <recommendedName>
        <fullName evidence="3">KOW domain-containing protein</fullName>
    </recommendedName>
</protein>
<dbReference type="AlphaFoldDB" id="A0A0C2YCL8"/>
<evidence type="ECO:0008006" key="3">
    <source>
        <dbReference type="Google" id="ProtNLM"/>
    </source>
</evidence>
<gene>
    <name evidence="1" type="ORF">M413DRAFT_54932</name>
</gene>
<dbReference type="SUPFAM" id="SSF50104">
    <property type="entry name" value="Translation proteins SH3-like domain"/>
    <property type="match status" value="1"/>
</dbReference>
<dbReference type="InterPro" id="IPR008991">
    <property type="entry name" value="Translation_prot_SH3-like_sf"/>
</dbReference>